<evidence type="ECO:0000259" key="8">
    <source>
        <dbReference type="PROSITE" id="PS51099"/>
    </source>
</evidence>
<feature type="domain" description="PRD" evidence="9">
    <location>
        <begin position="294"/>
        <end position="398"/>
    </location>
</feature>
<dbReference type="InterPro" id="IPR002178">
    <property type="entry name" value="PTS_EIIA_type-2_dom"/>
</dbReference>
<dbReference type="Pfam" id="PF05043">
    <property type="entry name" value="Mga"/>
    <property type="match status" value="1"/>
</dbReference>
<evidence type="ECO:0000256" key="3">
    <source>
        <dbReference type="ARBA" id="ARBA00023015"/>
    </source>
</evidence>
<keyword evidence="6" id="KW-0804">Transcription</keyword>
<reference evidence="11" key="1">
    <citation type="journal article" date="2019" name="Int. J. Syst. Evol. Microbiol.">
        <title>The Global Catalogue of Microorganisms (GCM) 10K type strain sequencing project: providing services to taxonomists for standard genome sequencing and annotation.</title>
        <authorList>
            <consortium name="The Broad Institute Genomics Platform"/>
            <consortium name="The Broad Institute Genome Sequencing Center for Infectious Disease"/>
            <person name="Wu L."/>
            <person name="Ma J."/>
        </authorList>
    </citation>
    <scope>NUCLEOTIDE SEQUENCE [LARGE SCALE GENOMIC DNA]</scope>
    <source>
        <strain evidence="11">TISTR 932</strain>
    </source>
</reference>
<evidence type="ECO:0000256" key="6">
    <source>
        <dbReference type="ARBA" id="ARBA00023163"/>
    </source>
</evidence>
<dbReference type="PROSITE" id="PS51099">
    <property type="entry name" value="PTS_EIIB_TYPE_2"/>
    <property type="match status" value="1"/>
</dbReference>
<dbReference type="InterPro" id="IPR016152">
    <property type="entry name" value="PTrfase/Anion_transptr"/>
</dbReference>
<dbReference type="Pfam" id="PF00359">
    <property type="entry name" value="PTS_EIIA_2"/>
    <property type="match status" value="1"/>
</dbReference>
<evidence type="ECO:0000259" key="9">
    <source>
        <dbReference type="PROSITE" id="PS51372"/>
    </source>
</evidence>
<dbReference type="PANTHER" id="PTHR30185">
    <property type="entry name" value="CRYPTIC BETA-GLUCOSIDE BGL OPERON ANTITERMINATOR"/>
    <property type="match status" value="1"/>
</dbReference>
<dbReference type="SUPFAM" id="SSF63520">
    <property type="entry name" value="PTS-regulatory domain, PRD"/>
    <property type="match status" value="1"/>
</dbReference>
<dbReference type="InterPro" id="IPR036095">
    <property type="entry name" value="PTS_EIIB-like_sf"/>
</dbReference>
<dbReference type="InterPro" id="IPR036388">
    <property type="entry name" value="WH-like_DNA-bd_sf"/>
</dbReference>
<evidence type="ECO:0000313" key="10">
    <source>
        <dbReference type="EMBL" id="MFD2728953.1"/>
    </source>
</evidence>
<dbReference type="SUPFAM" id="SSF52794">
    <property type="entry name" value="PTS system IIB component-like"/>
    <property type="match status" value="1"/>
</dbReference>
<organism evidence="10 11">
    <name type="scientific">Enterococcus camelliae</name>
    <dbReference type="NCBI Taxonomy" id="453959"/>
    <lineage>
        <taxon>Bacteria</taxon>
        <taxon>Bacillati</taxon>
        <taxon>Bacillota</taxon>
        <taxon>Bacilli</taxon>
        <taxon>Lactobacillales</taxon>
        <taxon>Enterococcaceae</taxon>
        <taxon>Enterococcus</taxon>
    </lineage>
</organism>
<dbReference type="RefSeq" id="WP_379980843.1">
    <property type="nucleotide sequence ID" value="NZ_JBHUMO010000039.1"/>
</dbReference>
<evidence type="ECO:0000256" key="1">
    <source>
        <dbReference type="ARBA" id="ARBA00022679"/>
    </source>
</evidence>
<dbReference type="InterPro" id="IPR050661">
    <property type="entry name" value="BglG_antiterminators"/>
</dbReference>
<keyword evidence="11" id="KW-1185">Reference proteome</keyword>
<dbReference type="CDD" id="cd05568">
    <property type="entry name" value="PTS_IIB_bgl_like"/>
    <property type="match status" value="1"/>
</dbReference>
<dbReference type="PANTHER" id="PTHR30185:SF13">
    <property type="entry name" value="LICABCH OPERON REGULATOR-RELATED"/>
    <property type="match status" value="1"/>
</dbReference>
<keyword evidence="4" id="KW-0238">DNA-binding</keyword>
<dbReference type="InterPro" id="IPR007737">
    <property type="entry name" value="Mga_HTH"/>
</dbReference>
<evidence type="ECO:0000256" key="5">
    <source>
        <dbReference type="ARBA" id="ARBA00023159"/>
    </source>
</evidence>
<feature type="domain" description="PTS EIIA type-2" evidence="7">
    <location>
        <begin position="497"/>
        <end position="637"/>
    </location>
</feature>
<name>A0ABW5TIJ9_9ENTE</name>
<dbReference type="PROSITE" id="PS00894">
    <property type="entry name" value="HTH_DEOR_1"/>
    <property type="match status" value="1"/>
</dbReference>
<accession>A0ABW5TIJ9</accession>
<dbReference type="Proteomes" id="UP001597427">
    <property type="component" value="Unassembled WGS sequence"/>
</dbReference>
<evidence type="ECO:0000259" key="7">
    <source>
        <dbReference type="PROSITE" id="PS51094"/>
    </source>
</evidence>
<evidence type="ECO:0000256" key="4">
    <source>
        <dbReference type="ARBA" id="ARBA00023125"/>
    </source>
</evidence>
<dbReference type="Gene3D" id="1.10.10.10">
    <property type="entry name" value="Winged helix-like DNA-binding domain superfamily/Winged helix DNA-binding domain"/>
    <property type="match status" value="2"/>
</dbReference>
<dbReference type="InterPro" id="IPR011608">
    <property type="entry name" value="PRD"/>
</dbReference>
<gene>
    <name evidence="10" type="ORF">ACFSR0_05900</name>
</gene>
<dbReference type="PROSITE" id="PS51094">
    <property type="entry name" value="PTS_EIIA_TYPE_2"/>
    <property type="match status" value="1"/>
</dbReference>
<dbReference type="EMBL" id="JBHUMO010000039">
    <property type="protein sequence ID" value="MFD2728953.1"/>
    <property type="molecule type" value="Genomic_DNA"/>
</dbReference>
<dbReference type="InterPro" id="IPR036634">
    <property type="entry name" value="PRD_sf"/>
</dbReference>
<evidence type="ECO:0000313" key="11">
    <source>
        <dbReference type="Proteomes" id="UP001597427"/>
    </source>
</evidence>
<dbReference type="Gene3D" id="1.10.1790.10">
    <property type="entry name" value="PRD domain"/>
    <property type="match status" value="1"/>
</dbReference>
<dbReference type="Pfam" id="PF00874">
    <property type="entry name" value="PRD"/>
    <property type="match status" value="1"/>
</dbReference>
<sequence length="642" mass="74875">MNVLLSDRCISIFRTIYENELTPIDFLTETFQVSNRTVRNDIVVINDYLAKFQSEILLQRNKGYFIENKEVLRPIYDSLIRNSQTNVSTETLENRIFLTTVFLLNANTYVSMDNLCAYIYVSSSTMVTYLNTIKKQMQPFHIKIVSKSNLGYKIVGTEQDIRSYIFEVLVSKNHPDYVASFTDFESTLFNEVNLPDLYDIVLFFFPPTQYKFNDYYRKNMVIKTAIMIKRIIEGHTISIEENEYNYDYANSIVINMITELEDLYQITIDDANIRWLVSQIFLELISQSSVQSIYSTEKFEQIVNALIQQISFNFGLDLSEDFVLQDDLIKHLTSYLPKKENKKTPLLGVIKKKYAYAFEICLSTIKNLNLLKTYDLNEDDIGYIAIHIAASIERQNKNQSSQIRTAIICGQGFSTSRLLEAIIMKKFEKQIKIIKIMSYAEFKAQPLDGIDLIISTIPLKNHSIPVAHFDFLKLTNSITHIQTIIHNYQQKQTYLNDLFSEKSFLVLNKPMEKKEALIRLLKTTEYDTEKQTAIIEKIEQREALYPTDISQYIAIPHIIDQVIQQSKILVLINPCSIKWQDNNHVSILFLMLVSPNDKHKLQLFMEWVSDIIDDDQRQRNLLELKHFSQFLEFVATPSSMEN</sequence>
<evidence type="ECO:0000256" key="2">
    <source>
        <dbReference type="ARBA" id="ARBA00022737"/>
    </source>
</evidence>
<dbReference type="Gene3D" id="3.40.50.2300">
    <property type="match status" value="1"/>
</dbReference>
<keyword evidence="3" id="KW-0805">Transcription regulation</keyword>
<protein>
    <submittedName>
        <fullName evidence="10">BglG family transcription antiterminator</fullName>
    </submittedName>
</protein>
<dbReference type="Gene3D" id="3.40.930.10">
    <property type="entry name" value="Mannitol-specific EII, Chain A"/>
    <property type="match status" value="1"/>
</dbReference>
<dbReference type="InterPro" id="IPR018356">
    <property type="entry name" value="Tscrpt_reg_HTH_DeoR_CS"/>
</dbReference>
<feature type="domain" description="PTS EIIB type-2" evidence="8">
    <location>
        <begin position="403"/>
        <end position="493"/>
    </location>
</feature>
<dbReference type="InterPro" id="IPR013011">
    <property type="entry name" value="PTS_EIIB_2"/>
</dbReference>
<keyword evidence="5" id="KW-0010">Activator</keyword>
<comment type="caution">
    <text evidence="10">The sequence shown here is derived from an EMBL/GenBank/DDBJ whole genome shotgun (WGS) entry which is preliminary data.</text>
</comment>
<keyword evidence="1" id="KW-0808">Transferase</keyword>
<dbReference type="SUPFAM" id="SSF55804">
    <property type="entry name" value="Phoshotransferase/anion transport protein"/>
    <property type="match status" value="1"/>
</dbReference>
<keyword evidence="2" id="KW-0677">Repeat</keyword>
<dbReference type="PROSITE" id="PS51372">
    <property type="entry name" value="PRD_2"/>
    <property type="match status" value="1"/>
</dbReference>
<proteinExistence type="predicted"/>